<sequence>MRKPWRLLPLAILLLCLSCAKQSDTPVQSPKTQPVNTAEVSTAFAKVLAKAMQNKEVRDLIKQEALKKFDNDYDVLYQLSRTAKLGNGKTLESLLAAYADDSTAFIAMADQLPLTTIFVPHLDKFSPQDWNTVEQIPIVAVRNPADKNQKKQLLAYDANGATTALSYEVQPDKPVIIVKENERVAFAKNTGSERIAQHDNYFLRTASKDFYFTDASYNGLSTATATNSRLDFTVDPAAVYARVNNIDAVRDYVYYGLDPAHGVDKGPLKNNYAEFLMGLRVNSPASKSFFVDWSDGMLEFRMTVFFIASEGNISSVTKNFPGDAAVLFPGGDATGFVDLTDHPIELANWDMEKYGDAWKILLIEYDPGAEITYNTSVSSTFGYNFGLDVGLGTKVKIGLKFGISGSTTKSSSTSIKITDGADNLGEAILDYTSPAEVLDPYSPPRLPPHYNYYELNTGVITIYITPRKRF</sequence>
<dbReference type="AlphaFoldDB" id="A0A6N8JB83"/>
<evidence type="ECO:0000256" key="1">
    <source>
        <dbReference type="SAM" id="SignalP"/>
    </source>
</evidence>
<protein>
    <submittedName>
        <fullName evidence="2">Uncharacterized protein</fullName>
    </submittedName>
</protein>
<name>A0A6N8JB83_9BACT</name>
<feature type="signal peptide" evidence="1">
    <location>
        <begin position="1"/>
        <end position="23"/>
    </location>
</feature>
<keyword evidence="1" id="KW-0732">Signal</keyword>
<feature type="chain" id="PRO_5026765222" evidence="1">
    <location>
        <begin position="24"/>
        <end position="470"/>
    </location>
</feature>
<dbReference type="OrthoDB" id="644302at2"/>
<dbReference type="Proteomes" id="UP000468388">
    <property type="component" value="Unassembled WGS sequence"/>
</dbReference>
<dbReference type="RefSeq" id="WP_157300153.1">
    <property type="nucleotide sequence ID" value="NZ_BAAAZB010000025.1"/>
</dbReference>
<organism evidence="2 3">
    <name type="scientific">Chitinophaga oryziterrae</name>
    <dbReference type="NCBI Taxonomy" id="1031224"/>
    <lineage>
        <taxon>Bacteria</taxon>
        <taxon>Pseudomonadati</taxon>
        <taxon>Bacteroidota</taxon>
        <taxon>Chitinophagia</taxon>
        <taxon>Chitinophagales</taxon>
        <taxon>Chitinophagaceae</taxon>
        <taxon>Chitinophaga</taxon>
    </lineage>
</organism>
<dbReference type="EMBL" id="WRXO01000003">
    <property type="protein sequence ID" value="MVT41529.1"/>
    <property type="molecule type" value="Genomic_DNA"/>
</dbReference>
<evidence type="ECO:0000313" key="2">
    <source>
        <dbReference type="EMBL" id="MVT41529.1"/>
    </source>
</evidence>
<comment type="caution">
    <text evidence="2">The sequence shown here is derived from an EMBL/GenBank/DDBJ whole genome shotgun (WGS) entry which is preliminary data.</text>
</comment>
<reference evidence="2 3" key="1">
    <citation type="submission" date="2019-12" db="EMBL/GenBank/DDBJ databases">
        <title>The draft genomic sequence of strain Chitinophaga oryziterrae JCM 16595.</title>
        <authorList>
            <person name="Zhang X."/>
        </authorList>
    </citation>
    <scope>NUCLEOTIDE SEQUENCE [LARGE SCALE GENOMIC DNA]</scope>
    <source>
        <strain evidence="2 3">JCM 16595</strain>
    </source>
</reference>
<proteinExistence type="predicted"/>
<gene>
    <name evidence="2" type="ORF">GO495_13125</name>
</gene>
<accession>A0A6N8JB83</accession>
<keyword evidence="3" id="KW-1185">Reference proteome</keyword>
<evidence type="ECO:0000313" key="3">
    <source>
        <dbReference type="Proteomes" id="UP000468388"/>
    </source>
</evidence>